<accession>A0A9N8ZKL9</accession>
<evidence type="ECO:0000256" key="2">
    <source>
        <dbReference type="ARBA" id="ARBA00023004"/>
    </source>
</evidence>
<dbReference type="GO" id="GO:0019760">
    <property type="term" value="P:glucosinolate metabolic process"/>
    <property type="evidence" value="ECO:0007669"/>
    <property type="project" value="UniProtKB-ARBA"/>
</dbReference>
<dbReference type="PROSITE" id="PS50181">
    <property type="entry name" value="FBOX"/>
    <property type="match status" value="1"/>
</dbReference>
<evidence type="ECO:0000256" key="1">
    <source>
        <dbReference type="ARBA" id="ARBA00022737"/>
    </source>
</evidence>
<sequence length="432" mass="50796">MRTTSVISLSPITNTRLTLHLLNEKNNLSKVPNEILYVIMNMLNGNDLQHLSWTCRFMCHVARKYHFGIVSPVWEPAAISNFHKFPISYFRDGVWFNNVFYLPIFHKEFSTCWMLDLTARPIKWEQKPLKFKFTSNRKYEPTRHYASAAIKNLIYIFGGENINNGVTTNVFYELNVYTFELQILNENDENVPRPRMMHTLDAIGNHRLAMFGGRSSIFNDDKKFEFDSKDFAIYSTRTKNWTFYNNETPNIPYRRSLHSSFVMNEKLYIYGGQQSKSFSNSSQVHDDEDVSVFDFNQDKWYKLLSPPDEGKSLPMLLPSDWIMTSSVNQKSIPGKRMRVAMFTLHNRIAILGGSKEINWNNEEEGRPWELMCFLSNAKHTWEHIRIRNLPQIEILTFYWEGWNILDGVFLIGRDTNEGKLIMGWVKDSTYFL</sequence>
<proteinExistence type="predicted"/>
<dbReference type="SUPFAM" id="SSF81383">
    <property type="entry name" value="F-box domain"/>
    <property type="match status" value="1"/>
</dbReference>
<comment type="caution">
    <text evidence="4">The sequence shown here is derived from an EMBL/GenBank/DDBJ whole genome shotgun (WGS) entry which is preliminary data.</text>
</comment>
<dbReference type="InterPro" id="IPR036047">
    <property type="entry name" value="F-box-like_dom_sf"/>
</dbReference>
<dbReference type="InterPro" id="IPR001810">
    <property type="entry name" value="F-box_dom"/>
</dbReference>
<reference evidence="4" key="1">
    <citation type="submission" date="2021-06" db="EMBL/GenBank/DDBJ databases">
        <authorList>
            <person name="Kallberg Y."/>
            <person name="Tangrot J."/>
            <person name="Rosling A."/>
        </authorList>
    </citation>
    <scope>NUCLEOTIDE SEQUENCE</scope>
    <source>
        <strain evidence="4">87-6 pot B 2015</strain>
    </source>
</reference>
<protein>
    <submittedName>
        <fullName evidence="4">12014_t:CDS:1</fullName>
    </submittedName>
</protein>
<feature type="domain" description="F-box" evidence="3">
    <location>
        <begin position="25"/>
        <end position="77"/>
    </location>
</feature>
<dbReference type="PANTHER" id="PTHR47435">
    <property type="entry name" value="KELCH REPEAT PROTEIN (AFU_ORTHOLOGUE AFUA_5G12780)"/>
    <property type="match status" value="1"/>
</dbReference>
<dbReference type="Proteomes" id="UP000789375">
    <property type="component" value="Unassembled WGS sequence"/>
</dbReference>
<dbReference type="Gene3D" id="2.120.10.80">
    <property type="entry name" value="Kelch-type beta propeller"/>
    <property type="match status" value="1"/>
</dbReference>
<organism evidence="4 5">
    <name type="scientific">Funneliformis mosseae</name>
    <name type="common">Endomycorrhizal fungus</name>
    <name type="synonym">Glomus mosseae</name>
    <dbReference type="NCBI Taxonomy" id="27381"/>
    <lineage>
        <taxon>Eukaryota</taxon>
        <taxon>Fungi</taxon>
        <taxon>Fungi incertae sedis</taxon>
        <taxon>Mucoromycota</taxon>
        <taxon>Glomeromycotina</taxon>
        <taxon>Glomeromycetes</taxon>
        <taxon>Glomerales</taxon>
        <taxon>Glomeraceae</taxon>
        <taxon>Funneliformis</taxon>
    </lineage>
</organism>
<evidence type="ECO:0000313" key="5">
    <source>
        <dbReference type="Proteomes" id="UP000789375"/>
    </source>
</evidence>
<name>A0A9N8ZKL9_FUNMO</name>
<dbReference type="PANTHER" id="PTHR47435:SF4">
    <property type="entry name" value="KELCH REPEAT PROTEIN (AFU_ORTHOLOGUE AFUA_5G12780)"/>
    <property type="match status" value="1"/>
</dbReference>
<keyword evidence="1" id="KW-0677">Repeat</keyword>
<keyword evidence="5" id="KW-1185">Reference proteome</keyword>
<dbReference type="AlphaFoldDB" id="A0A9N8ZKL9"/>
<dbReference type="SUPFAM" id="SSF117281">
    <property type="entry name" value="Kelch motif"/>
    <property type="match status" value="1"/>
</dbReference>
<dbReference type="InterPro" id="IPR015915">
    <property type="entry name" value="Kelch-typ_b-propeller"/>
</dbReference>
<dbReference type="Pfam" id="PF24681">
    <property type="entry name" value="Kelch_KLHDC2_KLHL20_DRC7"/>
    <property type="match status" value="1"/>
</dbReference>
<keyword evidence="2" id="KW-0408">Iron</keyword>
<gene>
    <name evidence="4" type="ORF">FMOSSE_LOCUS3950</name>
</gene>
<dbReference type="EMBL" id="CAJVPP010000632">
    <property type="protein sequence ID" value="CAG8499284.1"/>
    <property type="molecule type" value="Genomic_DNA"/>
</dbReference>
<evidence type="ECO:0000259" key="3">
    <source>
        <dbReference type="PROSITE" id="PS50181"/>
    </source>
</evidence>
<evidence type="ECO:0000313" key="4">
    <source>
        <dbReference type="EMBL" id="CAG8499284.1"/>
    </source>
</evidence>